<dbReference type="SUPFAM" id="SSF46894">
    <property type="entry name" value="C-terminal effector domain of the bipartite response regulators"/>
    <property type="match status" value="1"/>
</dbReference>
<keyword evidence="1" id="KW-0812">Transmembrane</keyword>
<evidence type="ECO:0008006" key="4">
    <source>
        <dbReference type="Google" id="ProtNLM"/>
    </source>
</evidence>
<feature type="transmembrane region" description="Helical" evidence="1">
    <location>
        <begin position="166"/>
        <end position="185"/>
    </location>
</feature>
<keyword evidence="1" id="KW-1133">Transmembrane helix</keyword>
<dbReference type="InterPro" id="IPR036388">
    <property type="entry name" value="WH-like_DNA-bd_sf"/>
</dbReference>
<keyword evidence="3" id="KW-1185">Reference proteome</keyword>
<accession>A0A1N7J5N1</accession>
<protein>
    <recommendedName>
        <fullName evidence="4">HTH luxR-type domain-containing protein</fullName>
    </recommendedName>
</protein>
<evidence type="ECO:0000313" key="3">
    <source>
        <dbReference type="Proteomes" id="UP000186373"/>
    </source>
</evidence>
<feature type="transmembrane region" description="Helical" evidence="1">
    <location>
        <begin position="80"/>
        <end position="100"/>
    </location>
</feature>
<feature type="transmembrane region" description="Helical" evidence="1">
    <location>
        <begin position="53"/>
        <end position="71"/>
    </location>
</feature>
<dbReference type="Proteomes" id="UP000186373">
    <property type="component" value="Unassembled WGS sequence"/>
</dbReference>
<dbReference type="Gene3D" id="1.10.10.10">
    <property type="entry name" value="Winged helix-like DNA-binding domain superfamily/Winged helix DNA-binding domain"/>
    <property type="match status" value="1"/>
</dbReference>
<proteinExistence type="predicted"/>
<organism evidence="2 3">
    <name type="scientific">Chryseobacterium shigense</name>
    <dbReference type="NCBI Taxonomy" id="297244"/>
    <lineage>
        <taxon>Bacteria</taxon>
        <taxon>Pseudomonadati</taxon>
        <taxon>Bacteroidota</taxon>
        <taxon>Flavobacteriia</taxon>
        <taxon>Flavobacteriales</taxon>
        <taxon>Weeksellaceae</taxon>
        <taxon>Chryseobacterium group</taxon>
        <taxon>Chryseobacterium</taxon>
    </lineage>
</organism>
<name>A0A1N7J5N1_9FLAO</name>
<feature type="transmembrane region" description="Helical" evidence="1">
    <location>
        <begin position="106"/>
        <end position="122"/>
    </location>
</feature>
<dbReference type="GO" id="GO:0006355">
    <property type="term" value="P:regulation of DNA-templated transcription"/>
    <property type="evidence" value="ECO:0007669"/>
    <property type="project" value="InterPro"/>
</dbReference>
<feature type="transmembrane region" description="Helical" evidence="1">
    <location>
        <begin position="28"/>
        <end position="47"/>
    </location>
</feature>
<evidence type="ECO:0000256" key="1">
    <source>
        <dbReference type="SAM" id="Phobius"/>
    </source>
</evidence>
<dbReference type="GO" id="GO:0003677">
    <property type="term" value="F:DNA binding"/>
    <property type="evidence" value="ECO:0007669"/>
    <property type="project" value="InterPro"/>
</dbReference>
<sequence length="309" mass="36016">MLGYIYSFIKSRNGLDEIGCEKSHLFDAYTLVLIVILLCNCILNLFFVAQPVYSLAFFGLAVLMALTFLLPNQIRFNKKVLTLIFFSLGLVVFYCDIVSGKGVMNYLSYISLTMVLGFFFNYDKDKTIIFILIGIYTAFFLINVFFDHSLFSSLNQHLSPIQQYYVRIYKVIEISLCTFTGIYFVHRKEKLIIKFHVEKQKLNELVKKTDKIPFSRNLYELAMERNSLFIVYFKSQFPDFFENILKAHPNIVSSELEICALLHLNLSTKEIAVATNSTIRSVENKKYRIRKKLNIPIEIDTNLYIINNF</sequence>
<evidence type="ECO:0000313" key="2">
    <source>
        <dbReference type="EMBL" id="SIS44640.1"/>
    </source>
</evidence>
<dbReference type="InterPro" id="IPR016032">
    <property type="entry name" value="Sig_transdc_resp-reg_C-effctor"/>
</dbReference>
<keyword evidence="1" id="KW-0472">Membrane</keyword>
<dbReference type="EMBL" id="FTNY01000005">
    <property type="protein sequence ID" value="SIS44640.1"/>
    <property type="molecule type" value="Genomic_DNA"/>
</dbReference>
<dbReference type="AlphaFoldDB" id="A0A1N7J5N1"/>
<gene>
    <name evidence="2" type="ORF">SAMN05421639_105145</name>
</gene>
<reference evidence="3" key="1">
    <citation type="submission" date="2017-01" db="EMBL/GenBank/DDBJ databases">
        <authorList>
            <person name="Varghese N."/>
            <person name="Submissions S."/>
        </authorList>
    </citation>
    <scope>NUCLEOTIDE SEQUENCE [LARGE SCALE GENOMIC DNA]</scope>
    <source>
        <strain evidence="3">DSM 17126</strain>
    </source>
</reference>
<feature type="transmembrane region" description="Helical" evidence="1">
    <location>
        <begin position="129"/>
        <end position="146"/>
    </location>
</feature>